<evidence type="ECO:0000313" key="1">
    <source>
        <dbReference type="EMBL" id="KIX96290.1"/>
    </source>
</evidence>
<dbReference type="VEuPathDB" id="FungiDB:Z520_08068"/>
<organism evidence="1 2">
    <name type="scientific">Fonsecaea multimorphosa CBS 102226</name>
    <dbReference type="NCBI Taxonomy" id="1442371"/>
    <lineage>
        <taxon>Eukaryota</taxon>
        <taxon>Fungi</taxon>
        <taxon>Dikarya</taxon>
        <taxon>Ascomycota</taxon>
        <taxon>Pezizomycotina</taxon>
        <taxon>Eurotiomycetes</taxon>
        <taxon>Chaetothyriomycetidae</taxon>
        <taxon>Chaetothyriales</taxon>
        <taxon>Herpotrichiellaceae</taxon>
        <taxon>Fonsecaea</taxon>
    </lineage>
</organism>
<dbReference type="GeneID" id="27713814"/>
<sequence length="198" mass="23244">MQASYGFLSQELCRPGEFQGHKPENAVQEFDVDDGELYARDCISYIVHRGQRVPAQGKTFPEKIFALDRTFRYLKQDLAIRIELFENKSDDVLEDHFHYRHDKNLKSYSQGEIEFVIPARDLKQLATEKHRGEKRFWNKRDKKFFYKIRYEARIKILGKNIRYELWVGGSCKAYGILTGLSKAVETSEVEDRLASLVI</sequence>
<reference evidence="1 2" key="1">
    <citation type="submission" date="2015-01" db="EMBL/GenBank/DDBJ databases">
        <title>The Genome Sequence of Fonsecaea multimorphosa CBS 102226.</title>
        <authorList>
            <consortium name="The Broad Institute Genomics Platform"/>
            <person name="Cuomo C."/>
            <person name="de Hoog S."/>
            <person name="Gorbushina A."/>
            <person name="Stielow B."/>
            <person name="Teixiera M."/>
            <person name="Abouelleil A."/>
            <person name="Chapman S.B."/>
            <person name="Priest M."/>
            <person name="Young S.K."/>
            <person name="Wortman J."/>
            <person name="Nusbaum C."/>
            <person name="Birren B."/>
        </authorList>
    </citation>
    <scope>NUCLEOTIDE SEQUENCE [LARGE SCALE GENOMIC DNA]</scope>
    <source>
        <strain evidence="1 2">CBS 102226</strain>
    </source>
</reference>
<dbReference type="Proteomes" id="UP000053411">
    <property type="component" value="Unassembled WGS sequence"/>
</dbReference>
<accession>A0A0D2H366</accession>
<gene>
    <name evidence="1" type="ORF">Z520_08068</name>
</gene>
<dbReference type="EMBL" id="KN848078">
    <property type="protein sequence ID" value="KIX96290.1"/>
    <property type="molecule type" value="Genomic_DNA"/>
</dbReference>
<proteinExistence type="predicted"/>
<evidence type="ECO:0000313" key="2">
    <source>
        <dbReference type="Proteomes" id="UP000053411"/>
    </source>
</evidence>
<keyword evidence="2" id="KW-1185">Reference proteome</keyword>
<name>A0A0D2H366_9EURO</name>
<dbReference type="RefSeq" id="XP_016630413.1">
    <property type="nucleotide sequence ID" value="XM_016778565.1"/>
</dbReference>
<protein>
    <submittedName>
        <fullName evidence="1">Uncharacterized protein</fullName>
    </submittedName>
</protein>
<dbReference type="AlphaFoldDB" id="A0A0D2H366"/>